<protein>
    <recommendedName>
        <fullName evidence="9">Diacylglycerol kinase</fullName>
        <shortName evidence="9">DAG kinase</shortName>
        <ecNumber evidence="9">2.7.1.107</ecNumber>
    </recommendedName>
</protein>
<dbReference type="PANTHER" id="PTHR11255">
    <property type="entry name" value="DIACYLGLYCEROL KINASE"/>
    <property type="match status" value="1"/>
</dbReference>
<keyword evidence="7 9" id="KW-0067">ATP-binding</keyword>
<dbReference type="PROSITE" id="PS50146">
    <property type="entry name" value="DAGK"/>
    <property type="match status" value="1"/>
</dbReference>
<reference evidence="12 13" key="1">
    <citation type="journal article" date="2009" name="Nat. Genet.">
        <title>The genome of the cucumber, Cucumis sativus L.</title>
        <authorList>
            <person name="Huang S."/>
            <person name="Li R."/>
            <person name="Zhang Z."/>
            <person name="Li L."/>
            <person name="Gu X."/>
            <person name="Fan W."/>
            <person name="Lucas W.J."/>
            <person name="Wang X."/>
            <person name="Xie B."/>
            <person name="Ni P."/>
            <person name="Ren Y."/>
            <person name="Zhu H."/>
            <person name="Li J."/>
            <person name="Lin K."/>
            <person name="Jin W."/>
            <person name="Fei Z."/>
            <person name="Li G."/>
            <person name="Staub J."/>
            <person name="Kilian A."/>
            <person name="van der Vossen E.A."/>
            <person name="Wu Y."/>
            <person name="Guo J."/>
            <person name="He J."/>
            <person name="Jia Z."/>
            <person name="Ren Y."/>
            <person name="Tian G."/>
            <person name="Lu Y."/>
            <person name="Ruan J."/>
            <person name="Qian W."/>
            <person name="Wang M."/>
            <person name="Huang Q."/>
            <person name="Li B."/>
            <person name="Xuan Z."/>
            <person name="Cao J."/>
            <person name="Asan"/>
            <person name="Wu Z."/>
            <person name="Zhang J."/>
            <person name="Cai Q."/>
            <person name="Bai Y."/>
            <person name="Zhao B."/>
            <person name="Han Y."/>
            <person name="Li Y."/>
            <person name="Li X."/>
            <person name="Wang S."/>
            <person name="Shi Q."/>
            <person name="Liu S."/>
            <person name="Cho W.K."/>
            <person name="Kim J.Y."/>
            <person name="Xu Y."/>
            <person name="Heller-Uszynska K."/>
            <person name="Miao H."/>
            <person name="Cheng Z."/>
            <person name="Zhang S."/>
            <person name="Wu J."/>
            <person name="Yang Y."/>
            <person name="Kang H."/>
            <person name="Li M."/>
            <person name="Liang H."/>
            <person name="Ren X."/>
            <person name="Shi Z."/>
            <person name="Wen M."/>
            <person name="Jian M."/>
            <person name="Yang H."/>
            <person name="Zhang G."/>
            <person name="Yang Z."/>
            <person name="Chen R."/>
            <person name="Liu S."/>
            <person name="Li J."/>
            <person name="Ma L."/>
            <person name="Liu H."/>
            <person name="Zhou Y."/>
            <person name="Zhao J."/>
            <person name="Fang X."/>
            <person name="Li G."/>
            <person name="Fang L."/>
            <person name="Li Y."/>
            <person name="Liu D."/>
            <person name="Zheng H."/>
            <person name="Zhang Y."/>
            <person name="Qin N."/>
            <person name="Li Z."/>
            <person name="Yang G."/>
            <person name="Yang S."/>
            <person name="Bolund L."/>
            <person name="Kristiansen K."/>
            <person name="Zheng H."/>
            <person name="Li S."/>
            <person name="Zhang X."/>
            <person name="Yang H."/>
            <person name="Wang J."/>
            <person name="Sun R."/>
            <person name="Zhang B."/>
            <person name="Jiang S."/>
            <person name="Wang J."/>
            <person name="Du Y."/>
            <person name="Li S."/>
        </authorList>
    </citation>
    <scope>NUCLEOTIDE SEQUENCE [LARGE SCALE GENOMIC DNA]</scope>
    <source>
        <strain evidence="13">cv. 9930</strain>
    </source>
</reference>
<evidence type="ECO:0000256" key="9">
    <source>
        <dbReference type="RuleBase" id="RU361128"/>
    </source>
</evidence>
<dbReference type="eggNOG" id="KOG1169">
    <property type="taxonomic scope" value="Eukaryota"/>
</dbReference>
<accession>A0A0A0LZ78</accession>
<dbReference type="PANTHER" id="PTHR11255:SF80">
    <property type="entry name" value="EYE-SPECIFIC DIACYLGLYCEROL KINASE"/>
    <property type="match status" value="1"/>
</dbReference>
<keyword evidence="6" id="KW-0611">Plant defense</keyword>
<dbReference type="GO" id="GO:0006952">
    <property type="term" value="P:defense response"/>
    <property type="evidence" value="ECO:0007669"/>
    <property type="project" value="UniProtKB-KW"/>
</dbReference>
<gene>
    <name evidence="12" type="ORF">Csa_1G295150</name>
</gene>
<evidence type="ECO:0000256" key="10">
    <source>
        <dbReference type="SAM" id="MobiDB-lite"/>
    </source>
</evidence>
<name>A0A0A0LZ78_CUCSA</name>
<dbReference type="Proteomes" id="UP000029981">
    <property type="component" value="Chromosome 1"/>
</dbReference>
<dbReference type="InterPro" id="IPR000756">
    <property type="entry name" value="Diacylglycerol_kin_accessory"/>
</dbReference>
<keyword evidence="13" id="KW-1185">Reference proteome</keyword>
<dbReference type="SUPFAM" id="SSF111331">
    <property type="entry name" value="NAD kinase/diacylglycerol kinase-like"/>
    <property type="match status" value="1"/>
</dbReference>
<reference evidence="12 13" key="4">
    <citation type="journal article" date="2011" name="BMC Genomics">
        <title>RNA-Seq improves annotation of protein-coding genes in the cucumber genome.</title>
        <authorList>
            <person name="Li Z."/>
            <person name="Zhang Z."/>
            <person name="Yan P."/>
            <person name="Huang S."/>
            <person name="Fei Z."/>
            <person name="Lin K."/>
        </authorList>
    </citation>
    <scope>NUCLEOTIDE SEQUENCE [LARGE SCALE GENOMIC DNA]</scope>
    <source>
        <strain evidence="13">cv. 9930</strain>
    </source>
</reference>
<evidence type="ECO:0000256" key="1">
    <source>
        <dbReference type="ARBA" id="ARBA00009280"/>
    </source>
</evidence>
<feature type="compositionally biased region" description="Polar residues" evidence="10">
    <location>
        <begin position="92"/>
        <end position="107"/>
    </location>
</feature>
<keyword evidence="3 9" id="KW-0808">Transferase</keyword>
<dbReference type="GO" id="GO:0004143">
    <property type="term" value="F:ATP-dependent diacylglycerol kinase activity"/>
    <property type="evidence" value="ECO:0000318"/>
    <property type="project" value="GO_Central"/>
</dbReference>
<dbReference type="EC" id="2.7.1.107" evidence="9"/>
<dbReference type="GO" id="GO:0046486">
    <property type="term" value="P:glycerolipid metabolic process"/>
    <property type="evidence" value="ECO:0000318"/>
    <property type="project" value="GO_Central"/>
</dbReference>
<comment type="similarity">
    <text evidence="1 9">Belongs to the eukaryotic diacylglycerol kinase family.</text>
</comment>
<dbReference type="FunFam" id="3.40.50.10330:FF:000023">
    <property type="entry name" value="diacylglycerol kinase"/>
    <property type="match status" value="1"/>
</dbReference>
<evidence type="ECO:0000259" key="11">
    <source>
        <dbReference type="PROSITE" id="PS50146"/>
    </source>
</evidence>
<evidence type="ECO:0000256" key="7">
    <source>
        <dbReference type="ARBA" id="ARBA00022840"/>
    </source>
</evidence>
<dbReference type="SMART" id="SM00046">
    <property type="entry name" value="DAGKc"/>
    <property type="match status" value="1"/>
</dbReference>
<organism evidence="12 13">
    <name type="scientific">Cucumis sativus</name>
    <name type="common">Cucumber</name>
    <dbReference type="NCBI Taxonomy" id="3659"/>
    <lineage>
        <taxon>Eukaryota</taxon>
        <taxon>Viridiplantae</taxon>
        <taxon>Streptophyta</taxon>
        <taxon>Embryophyta</taxon>
        <taxon>Tracheophyta</taxon>
        <taxon>Spermatophyta</taxon>
        <taxon>Magnoliopsida</taxon>
        <taxon>eudicotyledons</taxon>
        <taxon>Gunneridae</taxon>
        <taxon>Pentapetalae</taxon>
        <taxon>rosids</taxon>
        <taxon>fabids</taxon>
        <taxon>Cucurbitales</taxon>
        <taxon>Cucurbitaceae</taxon>
        <taxon>Benincaseae</taxon>
        <taxon>Cucumis</taxon>
    </lineage>
</organism>
<evidence type="ECO:0000256" key="6">
    <source>
        <dbReference type="ARBA" id="ARBA00022821"/>
    </source>
</evidence>
<dbReference type="Pfam" id="PF00609">
    <property type="entry name" value="DAGK_acc"/>
    <property type="match status" value="1"/>
</dbReference>
<dbReference type="STRING" id="3659.A0A0A0LZ78"/>
<keyword evidence="8" id="KW-0346">Stress response</keyword>
<comment type="catalytic activity">
    <reaction evidence="9">
        <text>a 1,2-diacyl-sn-glycerol + ATP = a 1,2-diacyl-sn-glycero-3-phosphate + ADP + H(+)</text>
        <dbReference type="Rhea" id="RHEA:10272"/>
        <dbReference type="ChEBI" id="CHEBI:15378"/>
        <dbReference type="ChEBI" id="CHEBI:17815"/>
        <dbReference type="ChEBI" id="CHEBI:30616"/>
        <dbReference type="ChEBI" id="CHEBI:58608"/>
        <dbReference type="ChEBI" id="CHEBI:456216"/>
        <dbReference type="EC" id="2.7.1.107"/>
    </reaction>
</comment>
<dbReference type="FunFam" id="2.60.200.40:FF:000011">
    <property type="entry name" value="diacylglycerol kinase"/>
    <property type="match status" value="1"/>
</dbReference>
<dbReference type="GO" id="GO:0005524">
    <property type="term" value="F:ATP binding"/>
    <property type="evidence" value="ECO:0007669"/>
    <property type="project" value="UniProtKB-KW"/>
</dbReference>
<evidence type="ECO:0000313" key="12">
    <source>
        <dbReference type="EMBL" id="KGN65286.1"/>
    </source>
</evidence>
<evidence type="ECO:0000256" key="2">
    <source>
        <dbReference type="ARBA" id="ARBA00011245"/>
    </source>
</evidence>
<reference evidence="12 13" key="3">
    <citation type="journal article" date="2010" name="BMC Genomics">
        <title>Transcriptome sequencing and comparative analysis of cucumber flowers with different sex types.</title>
        <authorList>
            <person name="Guo S."/>
            <person name="Zheng Y."/>
            <person name="Joung J.G."/>
            <person name="Liu S."/>
            <person name="Zhang Z."/>
            <person name="Crasta O.R."/>
            <person name="Sobral B.W."/>
            <person name="Xu Y."/>
            <person name="Huang S."/>
            <person name="Fei Z."/>
        </authorList>
    </citation>
    <scope>NUCLEOTIDE SEQUENCE [LARGE SCALE GENOMIC DNA]</scope>
    <source>
        <strain evidence="13">cv. 9930</strain>
    </source>
</reference>
<dbReference type="Gene3D" id="2.60.200.40">
    <property type="match status" value="1"/>
</dbReference>
<dbReference type="GO" id="GO:0035556">
    <property type="term" value="P:intracellular signal transduction"/>
    <property type="evidence" value="ECO:0000318"/>
    <property type="project" value="GO_Central"/>
</dbReference>
<dbReference type="InterPro" id="IPR016064">
    <property type="entry name" value="NAD/diacylglycerol_kinase_sf"/>
</dbReference>
<reference evidence="12 13" key="2">
    <citation type="journal article" date="2009" name="PLoS ONE">
        <title>An integrated genetic and cytogenetic map of the cucumber genome.</title>
        <authorList>
            <person name="Ren Y."/>
            <person name="Zhang Z."/>
            <person name="Liu J."/>
            <person name="Staub J.E."/>
            <person name="Han Y."/>
            <person name="Cheng Z."/>
            <person name="Li X."/>
            <person name="Lu J."/>
            <person name="Miao H."/>
            <person name="Kang H."/>
            <person name="Xie B."/>
            <person name="Gu X."/>
            <person name="Wang X."/>
            <person name="Du Y."/>
            <person name="Jin W."/>
            <person name="Huang S."/>
        </authorList>
    </citation>
    <scope>NUCLEOTIDE SEQUENCE [LARGE SCALE GENOMIC DNA]</scope>
    <source>
        <strain evidence="13">cv. 9930</strain>
    </source>
</reference>
<dbReference type="GO" id="GO:0007200">
    <property type="term" value="P:phospholipase C-activating G protein-coupled receptor signaling pathway"/>
    <property type="evidence" value="ECO:0007669"/>
    <property type="project" value="InterPro"/>
</dbReference>
<comment type="subunit">
    <text evidence="2">Monomer.</text>
</comment>
<keyword evidence="4 9" id="KW-0547">Nucleotide-binding</keyword>
<evidence type="ECO:0000256" key="4">
    <source>
        <dbReference type="ARBA" id="ARBA00022741"/>
    </source>
</evidence>
<dbReference type="OMA" id="VYSGYSC"/>
<proteinExistence type="inferred from homology"/>
<dbReference type="AlphaFoldDB" id="A0A0A0LZ78"/>
<dbReference type="GO" id="GO:0016020">
    <property type="term" value="C:membrane"/>
    <property type="evidence" value="ECO:0000318"/>
    <property type="project" value="GO_Central"/>
</dbReference>
<keyword evidence="5 9" id="KW-0418">Kinase</keyword>
<dbReference type="SMART" id="SM00045">
    <property type="entry name" value="DAGKa"/>
    <property type="match status" value="1"/>
</dbReference>
<dbReference type="Gene3D" id="3.40.50.10330">
    <property type="entry name" value="Probable inorganic polyphosphate/atp-NAD kinase, domain 1"/>
    <property type="match status" value="1"/>
</dbReference>
<evidence type="ECO:0000313" key="13">
    <source>
        <dbReference type="Proteomes" id="UP000029981"/>
    </source>
</evidence>
<dbReference type="Gramene" id="KGN65286">
    <property type="protein sequence ID" value="KGN65286"/>
    <property type="gene ID" value="Csa_1G295150"/>
</dbReference>
<evidence type="ECO:0000256" key="5">
    <source>
        <dbReference type="ARBA" id="ARBA00022777"/>
    </source>
</evidence>
<sequence length="589" mass="65818">MAQLFSREYVLPKFCHSTIFKVWLLIPNVSEYLVDIRRKDEELSDIGQRSPCDAKPKSPSPTPLCLLLTHNLPTSRFYCSYSPKLYFTPQQQNTNLPRFSNSPQMDHSSAGPGAGDEVTVAARSSFIDSLKGCGLSGIRIDKHELNTKVIMPQYLRFALRDSIRLKDPIAGASATTPPQNMVSPLPETPLVVFINPRSGGRHGQKLKQRLQELISEEQVFDLLDVKPHEFVQYGLRCLEILADHGDVCAKQTRQKIRIMVAGGDGTVGWVLGSLAELYKQDRNPVLPVGIIPLGTGNDLARSFGWGGSFPFAWKSAVKRSLLRATTGQVGSLDSWHVSLSMPAGEKVEPPHSLKLTEESDLNEAVHKLDDIEDSPTKLTCFEGVFYNYFSIGMDAQVAYGFHHLRNKRPYLAQGPVTNKLIYSSYSCTQGWFFTSCSNNPNLSGLKNIIRIHIKKINCAEWEKVPVPSSVRSIVALNLHNYASGRNPWGKLKPEYLEKRGFVEAHADDGLLEIFGLKQGWHTSFVMVDIISAKHIAQAAAIRIEIRGGKRKKAYLQMDGEPWKQPISKENSTFVEIKRVPFQSLMINGD</sequence>
<feature type="region of interest" description="Disordered" evidence="10">
    <location>
        <begin position="92"/>
        <end position="115"/>
    </location>
</feature>
<feature type="domain" description="DAGKc" evidence="11">
    <location>
        <begin position="185"/>
        <end position="342"/>
    </location>
</feature>
<dbReference type="EMBL" id="CM002922">
    <property type="protein sequence ID" value="KGN65286.1"/>
    <property type="molecule type" value="Genomic_DNA"/>
</dbReference>
<dbReference type="InterPro" id="IPR001206">
    <property type="entry name" value="Diacylglycerol_kinase_cat_dom"/>
</dbReference>
<dbReference type="InterPro" id="IPR037607">
    <property type="entry name" value="DGK"/>
</dbReference>
<dbReference type="Pfam" id="PF00781">
    <property type="entry name" value="DAGK_cat"/>
    <property type="match status" value="1"/>
</dbReference>
<dbReference type="InterPro" id="IPR017438">
    <property type="entry name" value="ATP-NAD_kinase_N"/>
</dbReference>
<evidence type="ECO:0000256" key="3">
    <source>
        <dbReference type="ARBA" id="ARBA00022679"/>
    </source>
</evidence>
<evidence type="ECO:0000256" key="8">
    <source>
        <dbReference type="ARBA" id="ARBA00023016"/>
    </source>
</evidence>